<dbReference type="EMBL" id="JAENIK010000013">
    <property type="protein sequence ID" value="MBK1818074.1"/>
    <property type="molecule type" value="Genomic_DNA"/>
</dbReference>
<evidence type="ECO:0000313" key="3">
    <source>
        <dbReference type="Proteomes" id="UP000600139"/>
    </source>
</evidence>
<dbReference type="AlphaFoldDB" id="A0A934RAM4"/>
<proteinExistence type="predicted"/>
<protein>
    <recommendedName>
        <fullName evidence="4">Zinc ribbon domain-containing protein</fullName>
    </recommendedName>
</protein>
<comment type="caution">
    <text evidence="2">The sequence shown here is derived from an EMBL/GenBank/DDBJ whole genome shotgun (WGS) entry which is preliminary data.</text>
</comment>
<dbReference type="RefSeq" id="WP_200353029.1">
    <property type="nucleotide sequence ID" value="NZ_BAABHZ010000002.1"/>
</dbReference>
<sequence>MLETVVGLAGVDSCRVVGYSLLSAGKTNETCPSHLMKKCPYCAEEIQDEAIKCRYCHEFLDGPRQPPALPDRPGERLPWYFGTTFIVLMFLSLPPLALPSLWLHPKWHVGWKIAGTLAVAGFCWLSYIAIIGFMHQFDEATKMLNQMKI</sequence>
<reference evidence="2" key="1">
    <citation type="submission" date="2021-01" db="EMBL/GenBank/DDBJ databases">
        <title>Modified the classification status of verrucomicrobia.</title>
        <authorList>
            <person name="Feng X."/>
        </authorList>
    </citation>
    <scope>NUCLEOTIDE SEQUENCE</scope>
    <source>
        <strain evidence="2">JCM 18052</strain>
    </source>
</reference>
<name>A0A934RAM4_9BACT</name>
<feature type="transmembrane region" description="Helical" evidence="1">
    <location>
        <begin position="77"/>
        <end position="97"/>
    </location>
</feature>
<gene>
    <name evidence="2" type="ORF">JIN84_20800</name>
</gene>
<feature type="transmembrane region" description="Helical" evidence="1">
    <location>
        <begin position="109"/>
        <end position="134"/>
    </location>
</feature>
<keyword evidence="1" id="KW-1133">Transmembrane helix</keyword>
<organism evidence="2 3">
    <name type="scientific">Luteolibacter yonseiensis</name>
    <dbReference type="NCBI Taxonomy" id="1144680"/>
    <lineage>
        <taxon>Bacteria</taxon>
        <taxon>Pseudomonadati</taxon>
        <taxon>Verrucomicrobiota</taxon>
        <taxon>Verrucomicrobiia</taxon>
        <taxon>Verrucomicrobiales</taxon>
        <taxon>Verrucomicrobiaceae</taxon>
        <taxon>Luteolibacter</taxon>
    </lineage>
</organism>
<keyword evidence="1" id="KW-0472">Membrane</keyword>
<keyword evidence="1" id="KW-0812">Transmembrane</keyword>
<evidence type="ECO:0000256" key="1">
    <source>
        <dbReference type="SAM" id="Phobius"/>
    </source>
</evidence>
<accession>A0A934RAM4</accession>
<keyword evidence="3" id="KW-1185">Reference proteome</keyword>
<evidence type="ECO:0000313" key="2">
    <source>
        <dbReference type="EMBL" id="MBK1818074.1"/>
    </source>
</evidence>
<evidence type="ECO:0008006" key="4">
    <source>
        <dbReference type="Google" id="ProtNLM"/>
    </source>
</evidence>
<dbReference type="Proteomes" id="UP000600139">
    <property type="component" value="Unassembled WGS sequence"/>
</dbReference>